<keyword evidence="3" id="KW-1185">Reference proteome</keyword>
<evidence type="ECO:0000313" key="2">
    <source>
        <dbReference type="EMBL" id="BAJ26208.1"/>
    </source>
</evidence>
<dbReference type="KEGG" id="ksk:KSE_03610"/>
<name>E4N4S7_KITSK</name>
<dbReference type="RefSeq" id="WP_014133528.1">
    <property type="nucleotide sequence ID" value="NC_016109.1"/>
</dbReference>
<proteinExistence type="predicted"/>
<evidence type="ECO:0000256" key="1">
    <source>
        <dbReference type="SAM" id="Phobius"/>
    </source>
</evidence>
<keyword evidence="1" id="KW-1133">Transmembrane helix</keyword>
<feature type="transmembrane region" description="Helical" evidence="1">
    <location>
        <begin position="114"/>
        <end position="134"/>
    </location>
</feature>
<reference evidence="2 3" key="1">
    <citation type="journal article" date="2010" name="DNA Res.">
        <title>Genome sequence of Kitasatospora setae NBRC 14216T: an evolutionary snapshot of the family Streptomycetaceae.</title>
        <authorList>
            <person name="Ichikawa N."/>
            <person name="Oguchi A."/>
            <person name="Ikeda H."/>
            <person name="Ishikawa J."/>
            <person name="Kitani S."/>
            <person name="Watanabe Y."/>
            <person name="Nakamura S."/>
            <person name="Katano Y."/>
            <person name="Kishi E."/>
            <person name="Sasagawa M."/>
            <person name="Ankai A."/>
            <person name="Fukui S."/>
            <person name="Hashimoto Y."/>
            <person name="Kamata S."/>
            <person name="Otoguro M."/>
            <person name="Tanikawa S."/>
            <person name="Nihira T."/>
            <person name="Horinouchi S."/>
            <person name="Ohnishi Y."/>
            <person name="Hayakawa M."/>
            <person name="Kuzuyama T."/>
            <person name="Arisawa A."/>
            <person name="Nomoto F."/>
            <person name="Miura H."/>
            <person name="Takahashi Y."/>
            <person name="Fujita N."/>
        </authorList>
    </citation>
    <scope>NUCLEOTIDE SEQUENCE [LARGE SCALE GENOMIC DNA]</scope>
    <source>
        <strain evidence="3">ATCC 33774 / DSM 43861 / JCM 3304 / KCC A-0304 / NBRC 14216 / KM-6054</strain>
    </source>
</reference>
<protein>
    <submittedName>
        <fullName evidence="2">Uncharacterized protein</fullName>
    </submittedName>
</protein>
<keyword evidence="1" id="KW-0812">Transmembrane</keyword>
<dbReference type="HOGENOM" id="CLU_1592390_0_0_11"/>
<keyword evidence="1" id="KW-0472">Membrane</keyword>
<sequence length="167" mass="17758">MGAIWGAVREPGRWRAAGGSRAGRAAAVGAGLGLCWIALTLVDWNDLLPCDHQAEWDCLGVGLLFLGLVALVSLLASWLALRLAGVRPAWWVVAVAVLLSRPATVLGFDLLSWGPPWAVLPVGTAALFALAAALTAPGPRFRRSRTALLAALLLAWLLAWFLGRFSW</sequence>
<feature type="transmembrane region" description="Helical" evidence="1">
    <location>
        <begin position="146"/>
        <end position="163"/>
    </location>
</feature>
<dbReference type="PATRIC" id="fig|452652.3.peg.355"/>
<dbReference type="Proteomes" id="UP000007076">
    <property type="component" value="Chromosome"/>
</dbReference>
<feature type="transmembrane region" description="Helical" evidence="1">
    <location>
        <begin position="59"/>
        <end position="81"/>
    </location>
</feature>
<dbReference type="EMBL" id="AP010968">
    <property type="protein sequence ID" value="BAJ26208.1"/>
    <property type="molecule type" value="Genomic_DNA"/>
</dbReference>
<organism evidence="2 3">
    <name type="scientific">Kitasatospora setae (strain ATCC 33774 / DSM 43861 / JCM 3304 / KCC A-0304 / NBRC 14216 / KM-6054)</name>
    <name type="common">Streptomyces setae</name>
    <dbReference type="NCBI Taxonomy" id="452652"/>
    <lineage>
        <taxon>Bacteria</taxon>
        <taxon>Bacillati</taxon>
        <taxon>Actinomycetota</taxon>
        <taxon>Actinomycetes</taxon>
        <taxon>Kitasatosporales</taxon>
        <taxon>Streptomycetaceae</taxon>
        <taxon>Kitasatospora</taxon>
    </lineage>
</organism>
<feature type="transmembrane region" description="Helical" evidence="1">
    <location>
        <begin position="88"/>
        <end position="108"/>
    </location>
</feature>
<gene>
    <name evidence="2" type="ordered locus">KSE_03610</name>
</gene>
<feature type="transmembrane region" description="Helical" evidence="1">
    <location>
        <begin position="21"/>
        <end position="39"/>
    </location>
</feature>
<dbReference type="AlphaFoldDB" id="E4N4S7"/>
<evidence type="ECO:0000313" key="3">
    <source>
        <dbReference type="Proteomes" id="UP000007076"/>
    </source>
</evidence>
<accession>E4N4S7</accession>